<dbReference type="Gene3D" id="1.10.10.10">
    <property type="entry name" value="Winged helix-like DNA-binding domain superfamily/Winged helix DNA-binding domain"/>
    <property type="match status" value="1"/>
</dbReference>
<feature type="compositionally biased region" description="Basic and acidic residues" evidence="1">
    <location>
        <begin position="332"/>
        <end position="347"/>
    </location>
</feature>
<sequence length="428" mass="46318">MHDVVSRCHIDGASGHRFDPNVSQDTSLEGPALLVPSPRQWVSSTAGRAVEDPYSWMQAVHWVHGTGAHRRFNVTTVRLAQILAELNPCRPGVEYLMRRLALSERAVQYHLAALRETGLLAYISKGTRRRGALPQASVFTRTVPLAFDVALGIRCTHQGLTRRPVGIAEHGRKLIAKLGKKASRKVRAPRPKKARTAAARCTPMEGGSVLPSLTHSPTSVPLETSGGNRELATGETKNGSTPRRLNKIGRRFQLAAELKSRILWLSRPPVARIAWVIAEVSDAGWTADEVEAWLHLRPSADVITRPSGFLAARLVGAAVVWADPKARQRAVEASRESRISTSERHAESNAPLRPARSSSVMAAVLAGIGEGLARLSADCRAKGLDDLTGLPKPAATEQDDWDQAAAAMVALFGDQARTVLATATREHS</sequence>
<protein>
    <recommendedName>
        <fullName evidence="3">Transcriptional regulator</fullName>
    </recommendedName>
</protein>
<dbReference type="KEGG" id="kic:KCMC57_64520"/>
<keyword evidence="2" id="KW-0614">Plasmid</keyword>
<proteinExistence type="predicted"/>
<feature type="compositionally biased region" description="Basic residues" evidence="1">
    <location>
        <begin position="179"/>
        <end position="195"/>
    </location>
</feature>
<feature type="region of interest" description="Disordered" evidence="1">
    <location>
        <begin position="179"/>
        <end position="244"/>
    </location>
</feature>
<evidence type="ECO:0000313" key="2">
    <source>
        <dbReference type="EMBL" id="BFP50084.1"/>
    </source>
</evidence>
<evidence type="ECO:0008006" key="3">
    <source>
        <dbReference type="Google" id="ProtNLM"/>
    </source>
</evidence>
<dbReference type="AlphaFoldDB" id="A0AB33K8T9"/>
<accession>A0AB33K8T9</accession>
<name>A0AB33K8T9_9ACTN</name>
<geneLocation type="plasmid" evidence="2">
    <name>pCMC57_01</name>
</geneLocation>
<reference evidence="2" key="1">
    <citation type="submission" date="2024-07" db="EMBL/GenBank/DDBJ databases">
        <title>Complete genome sequences of cellulolytic bacteria, Kitasatospora sp. CMC57 and Streptomyces sp. CMC78, isolated from Japanese agricultural soil.</title>
        <authorList>
            <person name="Hashimoto T."/>
            <person name="Ito M."/>
            <person name="Iwamoto M."/>
            <person name="Fukahori D."/>
            <person name="Shoda T."/>
            <person name="Sakoda M."/>
            <person name="Morohoshi T."/>
            <person name="Mitsuboshi M."/>
            <person name="Nishizawa T."/>
        </authorList>
    </citation>
    <scope>NUCLEOTIDE SEQUENCE</scope>
    <source>
        <strain evidence="2">CMC57</strain>
        <plasmid evidence="2">pCMC57_01</plasmid>
    </source>
</reference>
<feature type="region of interest" description="Disordered" evidence="1">
    <location>
        <begin position="332"/>
        <end position="354"/>
    </location>
</feature>
<dbReference type="InterPro" id="IPR036388">
    <property type="entry name" value="WH-like_DNA-bd_sf"/>
</dbReference>
<evidence type="ECO:0000256" key="1">
    <source>
        <dbReference type="SAM" id="MobiDB-lite"/>
    </source>
</evidence>
<dbReference type="EMBL" id="AP035882">
    <property type="protein sequence ID" value="BFP50084.1"/>
    <property type="molecule type" value="Genomic_DNA"/>
</dbReference>
<feature type="compositionally biased region" description="Polar residues" evidence="1">
    <location>
        <begin position="211"/>
        <end position="227"/>
    </location>
</feature>
<gene>
    <name evidence="2" type="ORF">KCMC57_64520</name>
</gene>
<organism evidence="2">
    <name type="scientific">Kitasatospora sp. CMC57</name>
    <dbReference type="NCBI Taxonomy" id="3231513"/>
    <lineage>
        <taxon>Bacteria</taxon>
        <taxon>Bacillati</taxon>
        <taxon>Actinomycetota</taxon>
        <taxon>Actinomycetes</taxon>
        <taxon>Kitasatosporales</taxon>
        <taxon>Streptomycetaceae</taxon>
        <taxon>Kitasatospora</taxon>
    </lineage>
</organism>